<keyword evidence="1" id="KW-0472">Membrane</keyword>
<proteinExistence type="predicted"/>
<dbReference type="AlphaFoldDB" id="A0A9D4GIF4"/>
<reference evidence="2" key="2">
    <citation type="submission" date="2020-11" db="EMBL/GenBank/DDBJ databases">
        <authorList>
            <person name="McCartney M.A."/>
            <person name="Auch B."/>
            <person name="Kono T."/>
            <person name="Mallez S."/>
            <person name="Becker A."/>
            <person name="Gohl D.M."/>
            <person name="Silverstein K.A.T."/>
            <person name="Koren S."/>
            <person name="Bechman K.B."/>
            <person name="Herman A."/>
            <person name="Abrahante J.E."/>
            <person name="Garbe J."/>
        </authorList>
    </citation>
    <scope>NUCLEOTIDE SEQUENCE</scope>
    <source>
        <strain evidence="2">Duluth1</strain>
        <tissue evidence="2">Whole animal</tissue>
    </source>
</reference>
<evidence type="ECO:0000256" key="1">
    <source>
        <dbReference type="SAM" id="Phobius"/>
    </source>
</evidence>
<protein>
    <submittedName>
        <fullName evidence="2">Uncharacterized protein</fullName>
    </submittedName>
</protein>
<name>A0A9D4GIF4_DREPO</name>
<reference evidence="2" key="1">
    <citation type="journal article" date="2019" name="bioRxiv">
        <title>The Genome of the Zebra Mussel, Dreissena polymorpha: A Resource for Invasive Species Research.</title>
        <authorList>
            <person name="McCartney M.A."/>
            <person name="Auch B."/>
            <person name="Kono T."/>
            <person name="Mallez S."/>
            <person name="Zhang Y."/>
            <person name="Obille A."/>
            <person name="Becker A."/>
            <person name="Abrahante J.E."/>
            <person name="Garbe J."/>
            <person name="Badalamenti J.P."/>
            <person name="Herman A."/>
            <person name="Mangelson H."/>
            <person name="Liachko I."/>
            <person name="Sullivan S."/>
            <person name="Sone E.D."/>
            <person name="Koren S."/>
            <person name="Silverstein K.A.T."/>
            <person name="Beckman K.B."/>
            <person name="Gohl D.M."/>
        </authorList>
    </citation>
    <scope>NUCLEOTIDE SEQUENCE</scope>
    <source>
        <strain evidence="2">Duluth1</strain>
        <tissue evidence="2">Whole animal</tissue>
    </source>
</reference>
<dbReference type="EMBL" id="JAIWYP010000006">
    <property type="protein sequence ID" value="KAH3815983.1"/>
    <property type="molecule type" value="Genomic_DNA"/>
</dbReference>
<gene>
    <name evidence="2" type="ORF">DPMN_144522</name>
</gene>
<keyword evidence="1" id="KW-1133">Transmembrane helix</keyword>
<evidence type="ECO:0000313" key="2">
    <source>
        <dbReference type="EMBL" id="KAH3815983.1"/>
    </source>
</evidence>
<organism evidence="2 3">
    <name type="scientific">Dreissena polymorpha</name>
    <name type="common">Zebra mussel</name>
    <name type="synonym">Mytilus polymorpha</name>
    <dbReference type="NCBI Taxonomy" id="45954"/>
    <lineage>
        <taxon>Eukaryota</taxon>
        <taxon>Metazoa</taxon>
        <taxon>Spiralia</taxon>
        <taxon>Lophotrochozoa</taxon>
        <taxon>Mollusca</taxon>
        <taxon>Bivalvia</taxon>
        <taxon>Autobranchia</taxon>
        <taxon>Heteroconchia</taxon>
        <taxon>Euheterodonta</taxon>
        <taxon>Imparidentia</taxon>
        <taxon>Neoheterodontei</taxon>
        <taxon>Myida</taxon>
        <taxon>Dreissenoidea</taxon>
        <taxon>Dreissenidae</taxon>
        <taxon>Dreissena</taxon>
    </lineage>
</organism>
<accession>A0A9D4GIF4</accession>
<sequence>MMYNVTELNHPSWHAAILVFSFITVGTMKMHQLYAFLRKHVVFDLWNIIQDKKRH</sequence>
<dbReference type="Proteomes" id="UP000828390">
    <property type="component" value="Unassembled WGS sequence"/>
</dbReference>
<feature type="transmembrane region" description="Helical" evidence="1">
    <location>
        <begin position="12"/>
        <end position="30"/>
    </location>
</feature>
<evidence type="ECO:0000313" key="3">
    <source>
        <dbReference type="Proteomes" id="UP000828390"/>
    </source>
</evidence>
<keyword evidence="1" id="KW-0812">Transmembrane</keyword>
<keyword evidence="3" id="KW-1185">Reference proteome</keyword>
<comment type="caution">
    <text evidence="2">The sequence shown here is derived from an EMBL/GenBank/DDBJ whole genome shotgun (WGS) entry which is preliminary data.</text>
</comment>